<evidence type="ECO:0008006" key="8">
    <source>
        <dbReference type="Google" id="ProtNLM"/>
    </source>
</evidence>
<sequence length="160" mass="17209">MGDNTEDRSVDASASPTNASASTPDAGNYRDLPDDLPPADLVALNDPSGTPSTLAFRMIALAGEARSLAMRAIAAAESGGFVDAESLIEQAHGSYDRAHQVQKALTEAHRRDIQPAVDLLLVHAHDHLVMAQMALDNAEIITRLYRRITALEAEPRLTRE</sequence>
<keyword evidence="2" id="KW-0762">Sugar transport</keyword>
<keyword evidence="3" id="KW-0808">Transferase</keyword>
<protein>
    <recommendedName>
        <fullName evidence="8">PTS lactose/cellobiose transporter subunit IIA</fullName>
    </recommendedName>
</protein>
<dbReference type="PROSITE" id="PS51095">
    <property type="entry name" value="PTS_EIIA_TYPE_3"/>
    <property type="match status" value="1"/>
</dbReference>
<organism evidence="7">
    <name type="scientific">Propionibacterium freudenreichii subsp. freudenreichii</name>
    <dbReference type="NCBI Taxonomy" id="66712"/>
    <lineage>
        <taxon>Bacteria</taxon>
        <taxon>Bacillati</taxon>
        <taxon>Actinomycetota</taxon>
        <taxon>Actinomycetes</taxon>
        <taxon>Propionibacteriales</taxon>
        <taxon>Propionibacteriaceae</taxon>
        <taxon>Propionibacterium</taxon>
    </lineage>
</organism>
<dbReference type="Pfam" id="PF02255">
    <property type="entry name" value="PTS_IIA"/>
    <property type="match status" value="1"/>
</dbReference>
<dbReference type="InterPro" id="IPR003188">
    <property type="entry name" value="PTS_IIA_lac/cel"/>
</dbReference>
<evidence type="ECO:0000256" key="3">
    <source>
        <dbReference type="ARBA" id="ARBA00022679"/>
    </source>
</evidence>
<evidence type="ECO:0000256" key="6">
    <source>
        <dbReference type="SAM" id="MobiDB-lite"/>
    </source>
</evidence>
<feature type="modified residue" description="Phosphohistidine; by HPr" evidence="5">
    <location>
        <position position="123"/>
    </location>
</feature>
<dbReference type="KEGG" id="pfre:RM25_2020"/>
<dbReference type="PATRIC" id="fig|66712.6.peg.2062"/>
<accession>A0A068VUZ6</accession>
<keyword evidence="1" id="KW-0813">Transport</keyword>
<dbReference type="GO" id="GO:0016740">
    <property type="term" value="F:transferase activity"/>
    <property type="evidence" value="ECO:0007669"/>
    <property type="project" value="UniProtKB-KW"/>
</dbReference>
<dbReference type="GeneID" id="61221295"/>
<name>A0A068VUZ6_PROFF</name>
<dbReference type="InterPro" id="IPR036542">
    <property type="entry name" value="PTS_IIA_lac/cel_sf"/>
</dbReference>
<dbReference type="GO" id="GO:0009401">
    <property type="term" value="P:phosphoenolpyruvate-dependent sugar phosphotransferase system"/>
    <property type="evidence" value="ECO:0007669"/>
    <property type="project" value="UniProtKB-KW"/>
</dbReference>
<evidence type="ECO:0000256" key="1">
    <source>
        <dbReference type="ARBA" id="ARBA00022448"/>
    </source>
</evidence>
<dbReference type="PANTHER" id="PTHR34382">
    <property type="entry name" value="PTS SYSTEM N,N'-DIACETYLCHITOBIOSE-SPECIFIC EIIA COMPONENT"/>
    <property type="match status" value="1"/>
</dbReference>
<evidence type="ECO:0000256" key="5">
    <source>
        <dbReference type="PROSITE-ProRule" id="PRU00418"/>
    </source>
</evidence>
<keyword evidence="4" id="KW-0598">Phosphotransferase system</keyword>
<feature type="compositionally biased region" description="Basic and acidic residues" evidence="6">
    <location>
        <begin position="1"/>
        <end position="10"/>
    </location>
</feature>
<dbReference type="SUPFAM" id="SSF46973">
    <property type="entry name" value="Enzyme IIa from lactose specific PTS, IIa-lac"/>
    <property type="match status" value="1"/>
</dbReference>
<reference evidence="7" key="1">
    <citation type="submission" date="2014-08" db="EMBL/GenBank/DDBJ databases">
        <authorList>
            <person name="Falentin Helene"/>
        </authorList>
    </citation>
    <scope>NUCLEOTIDE SEQUENCE</scope>
</reference>
<gene>
    <name evidence="7" type="ORF">PFCIRM138_07865</name>
</gene>
<proteinExistence type="predicted"/>
<evidence type="ECO:0000313" key="7">
    <source>
        <dbReference type="EMBL" id="CEP26495.1"/>
    </source>
</evidence>
<feature type="region of interest" description="Disordered" evidence="6">
    <location>
        <begin position="1"/>
        <end position="38"/>
    </location>
</feature>
<feature type="compositionally biased region" description="Low complexity" evidence="6">
    <location>
        <begin position="11"/>
        <end position="26"/>
    </location>
</feature>
<dbReference type="AlphaFoldDB" id="A0A068VUZ6"/>
<dbReference type="PANTHER" id="PTHR34382:SF7">
    <property type="entry name" value="PTS SYSTEM N,N'-DIACETYLCHITOBIOSE-SPECIFIC EIIA COMPONENT"/>
    <property type="match status" value="1"/>
</dbReference>
<evidence type="ECO:0000256" key="4">
    <source>
        <dbReference type="ARBA" id="ARBA00022683"/>
    </source>
</evidence>
<dbReference type="RefSeq" id="WP_048734264.1">
    <property type="nucleotide sequence ID" value="NZ_CP010341.1"/>
</dbReference>
<dbReference type="Gene3D" id="1.20.58.80">
    <property type="entry name" value="Phosphotransferase system, lactose/cellobiose-type IIA subunit"/>
    <property type="match status" value="1"/>
</dbReference>
<dbReference type="EMBL" id="LM676413">
    <property type="protein sequence ID" value="CEP26495.1"/>
    <property type="molecule type" value="Genomic_DNA"/>
</dbReference>
<evidence type="ECO:0000256" key="2">
    <source>
        <dbReference type="ARBA" id="ARBA00022597"/>
    </source>
</evidence>